<evidence type="ECO:0008006" key="3">
    <source>
        <dbReference type="Google" id="ProtNLM"/>
    </source>
</evidence>
<evidence type="ECO:0000313" key="2">
    <source>
        <dbReference type="Proteomes" id="UP000199614"/>
    </source>
</evidence>
<dbReference type="RefSeq" id="WP_093342487.1">
    <property type="nucleotide sequence ID" value="NZ_FOUY01000012.1"/>
</dbReference>
<dbReference type="Pfam" id="PF11387">
    <property type="entry name" value="DUF2795"/>
    <property type="match status" value="1"/>
</dbReference>
<dbReference type="InterPro" id="IPR021527">
    <property type="entry name" value="DUF2795"/>
</dbReference>
<dbReference type="AlphaFoldDB" id="A0A1I4XXB1"/>
<reference evidence="1 2" key="1">
    <citation type="submission" date="2016-10" db="EMBL/GenBank/DDBJ databases">
        <authorList>
            <person name="de Groot N.N."/>
        </authorList>
    </citation>
    <scope>NUCLEOTIDE SEQUENCE [LARGE SCALE GENOMIC DNA]</scope>
    <source>
        <strain evidence="1 2">CGMCC 4.1877</strain>
    </source>
</reference>
<dbReference type="OrthoDB" id="6161020at2"/>
<name>A0A1I4XXB1_PSUAM</name>
<accession>A0A1I4XXB1</accession>
<dbReference type="Proteomes" id="UP000199614">
    <property type="component" value="Unassembled WGS sequence"/>
</dbReference>
<keyword evidence="2" id="KW-1185">Reference proteome</keyword>
<dbReference type="EMBL" id="FOUY01000012">
    <property type="protein sequence ID" value="SFN30447.1"/>
    <property type="molecule type" value="Genomic_DNA"/>
</dbReference>
<organism evidence="1 2">
    <name type="scientific">Pseudonocardia ammonioxydans</name>
    <dbReference type="NCBI Taxonomy" id="260086"/>
    <lineage>
        <taxon>Bacteria</taxon>
        <taxon>Bacillati</taxon>
        <taxon>Actinomycetota</taxon>
        <taxon>Actinomycetes</taxon>
        <taxon>Pseudonocardiales</taxon>
        <taxon>Pseudonocardiaceae</taxon>
        <taxon>Pseudonocardia</taxon>
    </lineage>
</organism>
<gene>
    <name evidence="1" type="ORF">SAMN05216207_101246</name>
</gene>
<protein>
    <recommendedName>
        <fullName evidence="3">DUF2795 domain-containing protein</fullName>
    </recommendedName>
</protein>
<proteinExistence type="predicted"/>
<sequence length="74" mass="8163">MTFRDDLRAGKALQGADFPRTRQEVLDYALGRDADEKTLEALRSLPEGTYDSLDQVVDAVPQEPEGARPGGTER</sequence>
<evidence type="ECO:0000313" key="1">
    <source>
        <dbReference type="EMBL" id="SFN30447.1"/>
    </source>
</evidence>
<dbReference type="STRING" id="260086.SAMN05216207_101246"/>